<protein>
    <recommendedName>
        <fullName evidence="1">Large ribosomal subunit protein bL12 C-terminal domain-containing protein</fullName>
    </recommendedName>
</protein>
<sequence>MYDHGMFALGWPEMMIFLLIALLVVILLVVLVAAARTGARPDTSLGWRSPGLAPAISADLQKRVRELQAAGKKIEAIKIIRAETGIGLKEAKAVADSLAAGRPVPEATPSRLDLASRVRELKAAGRTEQAIFLVRGETGMGQEEAEAFINAL</sequence>
<gene>
    <name evidence="2" type="ORF">Pth03_02600</name>
</gene>
<proteinExistence type="predicted"/>
<evidence type="ECO:0000259" key="1">
    <source>
        <dbReference type="Pfam" id="PF00542"/>
    </source>
</evidence>
<dbReference type="InterPro" id="IPR014719">
    <property type="entry name" value="Ribosomal_bL12_C/ClpS-like"/>
</dbReference>
<evidence type="ECO:0000313" key="2">
    <source>
        <dbReference type="EMBL" id="GII51871.1"/>
    </source>
</evidence>
<keyword evidence="3" id="KW-1185">Reference proteome</keyword>
<dbReference type="SUPFAM" id="SSF54736">
    <property type="entry name" value="ClpS-like"/>
    <property type="match status" value="1"/>
</dbReference>
<dbReference type="GO" id="GO:0006412">
    <property type="term" value="P:translation"/>
    <property type="evidence" value="ECO:0007669"/>
    <property type="project" value="InterPro"/>
</dbReference>
<dbReference type="InterPro" id="IPR013823">
    <property type="entry name" value="Ribosomal_bL12_C"/>
</dbReference>
<dbReference type="Pfam" id="PF00542">
    <property type="entry name" value="Ribosomal_L12"/>
    <property type="match status" value="1"/>
</dbReference>
<dbReference type="GO" id="GO:0003735">
    <property type="term" value="F:structural constituent of ribosome"/>
    <property type="evidence" value="ECO:0007669"/>
    <property type="project" value="InterPro"/>
</dbReference>
<evidence type="ECO:0000313" key="3">
    <source>
        <dbReference type="Proteomes" id="UP000605992"/>
    </source>
</evidence>
<dbReference type="Gene3D" id="3.30.1390.10">
    <property type="match status" value="1"/>
</dbReference>
<dbReference type="EMBL" id="BOOR01000004">
    <property type="protein sequence ID" value="GII51871.1"/>
    <property type="molecule type" value="Genomic_DNA"/>
</dbReference>
<reference evidence="2" key="1">
    <citation type="submission" date="2021-01" db="EMBL/GenBank/DDBJ databases">
        <title>Whole genome shotgun sequence of Planotetraspora thailandica NBRC 104271.</title>
        <authorList>
            <person name="Komaki H."/>
            <person name="Tamura T."/>
        </authorList>
    </citation>
    <scope>NUCLEOTIDE SEQUENCE</scope>
    <source>
        <strain evidence="2">NBRC 104271</strain>
    </source>
</reference>
<feature type="domain" description="Large ribosomal subunit protein bL12 C-terminal" evidence="1">
    <location>
        <begin position="69"/>
        <end position="98"/>
    </location>
</feature>
<dbReference type="AlphaFoldDB" id="A0A8J3UYM7"/>
<organism evidence="2 3">
    <name type="scientific">Planotetraspora thailandica</name>
    <dbReference type="NCBI Taxonomy" id="487172"/>
    <lineage>
        <taxon>Bacteria</taxon>
        <taxon>Bacillati</taxon>
        <taxon>Actinomycetota</taxon>
        <taxon>Actinomycetes</taxon>
        <taxon>Streptosporangiales</taxon>
        <taxon>Streptosporangiaceae</taxon>
        <taxon>Planotetraspora</taxon>
    </lineage>
</organism>
<name>A0A8J3UYM7_9ACTN</name>
<dbReference type="Proteomes" id="UP000605992">
    <property type="component" value="Unassembled WGS sequence"/>
</dbReference>
<comment type="caution">
    <text evidence="2">The sequence shown here is derived from an EMBL/GenBank/DDBJ whole genome shotgun (WGS) entry which is preliminary data.</text>
</comment>
<accession>A0A8J3UYM7</accession>